<accession>A0A928VRI1</accession>
<dbReference type="Proteomes" id="UP000625316">
    <property type="component" value="Unassembled WGS sequence"/>
</dbReference>
<reference evidence="2" key="1">
    <citation type="submission" date="2020-10" db="EMBL/GenBank/DDBJ databases">
        <authorList>
            <person name="Castelo-Branco R."/>
            <person name="Eusebio N."/>
            <person name="Adriana R."/>
            <person name="Vieira A."/>
            <person name="Brugerolle De Fraissinette N."/>
            <person name="Rezende De Castro R."/>
            <person name="Schneider M.P."/>
            <person name="Vasconcelos V."/>
            <person name="Leao P.N."/>
        </authorList>
    </citation>
    <scope>NUCLEOTIDE SEQUENCE</scope>
    <source>
        <strain evidence="2">LEGE 11480</strain>
    </source>
</reference>
<evidence type="ECO:0000313" key="2">
    <source>
        <dbReference type="EMBL" id="MBE9033180.1"/>
    </source>
</evidence>
<keyword evidence="3" id="KW-1185">Reference proteome</keyword>
<evidence type="ECO:0000259" key="1">
    <source>
        <dbReference type="Pfam" id="PF04755"/>
    </source>
</evidence>
<protein>
    <submittedName>
        <fullName evidence="2">PAP/fibrillin family protein</fullName>
    </submittedName>
</protein>
<sequence length="194" mass="21579">MLEKAALLERLADCNRGITATPEERVAIAAAIAQLEDRNPNPNPLNATALLEGDWQLLYTTSGELLGIDRIPLLNLGAIYQCIRTADSRIYNIAEVKGIPFLEGIISVVADFTPVTEQRVEVQFTRAIWGSQRLMSYKSCPQFIQSIESGQKFIALDFGIKPRERNGWLDITYLDADLRIGRGNVGSLFVLKKV</sequence>
<proteinExistence type="predicted"/>
<gene>
    <name evidence="2" type="ORF">IQ266_25920</name>
</gene>
<dbReference type="AlphaFoldDB" id="A0A928VRI1"/>
<name>A0A928VRI1_9CYAN</name>
<feature type="domain" description="Plastid lipid-associated protein/fibrillin conserved" evidence="1">
    <location>
        <begin position="4"/>
        <end position="192"/>
    </location>
</feature>
<dbReference type="Pfam" id="PF04755">
    <property type="entry name" value="PAP_fibrillin"/>
    <property type="match status" value="1"/>
</dbReference>
<evidence type="ECO:0000313" key="3">
    <source>
        <dbReference type="Proteomes" id="UP000625316"/>
    </source>
</evidence>
<organism evidence="2 3">
    <name type="scientific">Romeriopsis navalis LEGE 11480</name>
    <dbReference type="NCBI Taxonomy" id="2777977"/>
    <lineage>
        <taxon>Bacteria</taxon>
        <taxon>Bacillati</taxon>
        <taxon>Cyanobacteriota</taxon>
        <taxon>Cyanophyceae</taxon>
        <taxon>Leptolyngbyales</taxon>
        <taxon>Leptolyngbyaceae</taxon>
        <taxon>Romeriopsis</taxon>
        <taxon>Romeriopsis navalis</taxon>
    </lineage>
</organism>
<dbReference type="RefSeq" id="WP_264327989.1">
    <property type="nucleotide sequence ID" value="NZ_JADEXQ010000160.1"/>
</dbReference>
<dbReference type="EMBL" id="JADEXQ010000160">
    <property type="protein sequence ID" value="MBE9033180.1"/>
    <property type="molecule type" value="Genomic_DNA"/>
</dbReference>
<comment type="caution">
    <text evidence="2">The sequence shown here is derived from an EMBL/GenBank/DDBJ whole genome shotgun (WGS) entry which is preliminary data.</text>
</comment>
<dbReference type="PANTHER" id="PTHR31906">
    <property type="entry name" value="PLASTID-LIPID-ASSOCIATED PROTEIN 4, CHLOROPLASTIC-RELATED"/>
    <property type="match status" value="1"/>
</dbReference>
<dbReference type="InterPro" id="IPR039633">
    <property type="entry name" value="PAP"/>
</dbReference>
<dbReference type="InterPro" id="IPR006843">
    <property type="entry name" value="PAP/fibrillin_dom"/>
</dbReference>